<dbReference type="InterPro" id="IPR003661">
    <property type="entry name" value="HisK_dim/P_dom"/>
</dbReference>
<evidence type="ECO:0000256" key="7">
    <source>
        <dbReference type="ARBA" id="ARBA00022741"/>
    </source>
</evidence>
<dbReference type="FunFam" id="1.10.287.130:FF:000002">
    <property type="entry name" value="Two-component osmosensing histidine kinase"/>
    <property type="match status" value="1"/>
</dbReference>
<dbReference type="SUPFAM" id="SSF47384">
    <property type="entry name" value="Homodimeric domain of signal transducing histidine kinase"/>
    <property type="match status" value="1"/>
</dbReference>
<dbReference type="SUPFAM" id="SSF52172">
    <property type="entry name" value="CheY-like"/>
    <property type="match status" value="1"/>
</dbReference>
<feature type="domain" description="Response regulatory" evidence="17">
    <location>
        <begin position="675"/>
        <end position="793"/>
    </location>
</feature>
<dbReference type="PROSITE" id="PS50113">
    <property type="entry name" value="PAC"/>
    <property type="match status" value="1"/>
</dbReference>
<evidence type="ECO:0000256" key="2">
    <source>
        <dbReference type="ARBA" id="ARBA00006402"/>
    </source>
</evidence>
<evidence type="ECO:0000256" key="9">
    <source>
        <dbReference type="ARBA" id="ARBA00022840"/>
    </source>
</evidence>
<dbReference type="InterPro" id="IPR003594">
    <property type="entry name" value="HATPase_dom"/>
</dbReference>
<evidence type="ECO:0000256" key="10">
    <source>
        <dbReference type="ARBA" id="ARBA00023012"/>
    </source>
</evidence>
<dbReference type="CDD" id="cd16922">
    <property type="entry name" value="HATPase_EvgS-ArcB-TorS-like"/>
    <property type="match status" value="1"/>
</dbReference>
<dbReference type="STRING" id="398512.Bccel_2559"/>
<dbReference type="PROSITE" id="PS50112">
    <property type="entry name" value="PAS"/>
    <property type="match status" value="1"/>
</dbReference>
<proteinExistence type="inferred from homology"/>
<dbReference type="PATRIC" id="fig|398512.5.peg.2667"/>
<dbReference type="FunFam" id="3.30.565.10:FF:000010">
    <property type="entry name" value="Sensor histidine kinase RcsC"/>
    <property type="match status" value="1"/>
</dbReference>
<dbReference type="NCBIfam" id="TIGR00229">
    <property type="entry name" value="sensory_box"/>
    <property type="match status" value="2"/>
</dbReference>
<dbReference type="Pfam" id="PF13426">
    <property type="entry name" value="PAS_9"/>
    <property type="match status" value="1"/>
</dbReference>
<dbReference type="CDD" id="cd00130">
    <property type="entry name" value="PAS"/>
    <property type="match status" value="2"/>
</dbReference>
<feature type="domain" description="PAC" evidence="19">
    <location>
        <begin position="91"/>
        <end position="143"/>
    </location>
</feature>
<dbReference type="Proteomes" id="UP000036923">
    <property type="component" value="Unassembled WGS sequence"/>
</dbReference>
<evidence type="ECO:0000256" key="13">
    <source>
        <dbReference type="ARBA" id="ARBA00068150"/>
    </source>
</evidence>
<evidence type="ECO:0000313" key="21">
    <source>
        <dbReference type="Proteomes" id="UP000036923"/>
    </source>
</evidence>
<evidence type="ECO:0000256" key="11">
    <source>
        <dbReference type="ARBA" id="ARBA00024867"/>
    </source>
</evidence>
<dbReference type="Pfam" id="PF00512">
    <property type="entry name" value="HisKA"/>
    <property type="match status" value="1"/>
</dbReference>
<comment type="subunit">
    <text evidence="12">At low DSF concentrations, interacts with RpfF.</text>
</comment>
<dbReference type="SUPFAM" id="SSF47226">
    <property type="entry name" value="Histidine-containing phosphotransfer domain, HPT domain"/>
    <property type="match status" value="1"/>
</dbReference>
<dbReference type="Gene3D" id="3.30.565.10">
    <property type="entry name" value="Histidine kinase-like ATPase, C-terminal domain"/>
    <property type="match status" value="1"/>
</dbReference>
<dbReference type="InterPro" id="IPR036097">
    <property type="entry name" value="HisK_dim/P_sf"/>
</dbReference>
<dbReference type="Pfam" id="PF00072">
    <property type="entry name" value="Response_reg"/>
    <property type="match status" value="1"/>
</dbReference>
<dbReference type="Pfam" id="PF13188">
    <property type="entry name" value="PAS_8"/>
    <property type="match status" value="1"/>
</dbReference>
<dbReference type="Gene3D" id="3.40.50.2300">
    <property type="match status" value="1"/>
</dbReference>
<comment type="similarity">
    <text evidence="2">In the N-terminal section; belongs to the phytochrome family.</text>
</comment>
<comment type="function">
    <text evidence="11">May play the central regulatory role in sporulation. It may be an element of the effector pathway responsible for the activation of sporulation genes in response to nutritional stress. Spo0A may act in concert with spo0H (a sigma factor) to control the expression of some genes that are critical to the sporulation process.</text>
</comment>
<dbReference type="Gene3D" id="3.30.450.20">
    <property type="entry name" value="PAS domain"/>
    <property type="match status" value="3"/>
</dbReference>
<keyword evidence="5 15" id="KW-0597">Phosphoprotein</keyword>
<dbReference type="Pfam" id="PF02518">
    <property type="entry name" value="HATPase_c"/>
    <property type="match status" value="1"/>
</dbReference>
<dbReference type="InterPro" id="IPR004358">
    <property type="entry name" value="Sig_transdc_His_kin-like_C"/>
</dbReference>
<protein>
    <recommendedName>
        <fullName evidence="14">Circadian input-output histidine kinase CikA</fullName>
        <ecNumber evidence="3">2.7.13.3</ecNumber>
    </recommendedName>
    <alternativeName>
        <fullName evidence="13">Sensory/regulatory protein RpfC</fullName>
    </alternativeName>
    <alternativeName>
        <fullName evidence="4">Stage 0 sporulation protein A homolog</fullName>
    </alternativeName>
</protein>
<evidence type="ECO:0000256" key="8">
    <source>
        <dbReference type="ARBA" id="ARBA00022777"/>
    </source>
</evidence>
<dbReference type="InterPro" id="IPR036641">
    <property type="entry name" value="HPT_dom_sf"/>
</dbReference>
<evidence type="ECO:0000256" key="3">
    <source>
        <dbReference type="ARBA" id="ARBA00012438"/>
    </source>
</evidence>
<evidence type="ECO:0000313" key="20">
    <source>
        <dbReference type="EMBL" id="KNY27288.1"/>
    </source>
</evidence>
<keyword evidence="21" id="KW-1185">Reference proteome</keyword>
<dbReference type="InterPro" id="IPR035965">
    <property type="entry name" value="PAS-like_dom_sf"/>
</dbReference>
<evidence type="ECO:0000259" key="18">
    <source>
        <dbReference type="PROSITE" id="PS50112"/>
    </source>
</evidence>
<dbReference type="InterPro" id="IPR005467">
    <property type="entry name" value="His_kinase_dom"/>
</dbReference>
<evidence type="ECO:0000256" key="6">
    <source>
        <dbReference type="ARBA" id="ARBA00022679"/>
    </source>
</evidence>
<sequence>MKEDLKKRHESFSFEDLQKTLTSIADGIISTDTEGNVLFMNEAAENLTGWSFDEASGMKITKVFVLVHFVTGEDLENPFEKVIRTGVQSGLGSYYALVSKDGTRRLLSANIAPIKSGLDQISGAVGVFRDITRFKRMEDELREERNNLRSIFQYAPVGLIIVDRDSKIMDVNNAFLKMIDKDIEFVNGNFFGDGISCENSKEYGCRNGPKCIECPLRKAISGVMKRAEPVVDRSIIFRHYNHGVFVIHHFKISAVPIKMSDVNCAMLVIEDITNQKKIENELKANERKYRNLFMNMLNGFSYNKLIMDADKKAIDYYIMEANDEFCRMVGRVKEDVVGKRASDVFGSFESTEFNMLEEYSKVALGGEVIRFEQRMPDNEDKWISSLVYSNEKEYFALICSDISEEKKAQREMKKAMEATNSAYRAKSEFLANMSHEIRTPLNGVVGMVDLTLSTDLTPIQKDNLKTAKACADSLLRIINDVLDFSKLEAGKMIVEKIRFNLKRICDNIIKSHIVKAKEKGIDLKCNIDKGVPLELIGDPNRLVQVLNNLISNALKFTEKGRVDVNITLVNRNNNFVKVQFAIIDTGIGISKDDMDKLFRSFTQVDGSHTRKYGGTGLGLVISKELLGLMGSSIDVNSEKNVGSTFSFVLEFGIGHGNFAQYSEENKIVKSEYTAHILVAEDDKINQIVICRMLDERGYTYDVANNGIEAVQKIMEKDFDICIMDVQMPQMDGIQATKLIRESKKSSGKHIPIIALTAHALHGDKERFMNLGMDEYLSKPIIMNEFFKKIEKFINPNNTLDDNDTNCKEATIFENDDEPEDSCGLIKKKAEDLGKAIIAKDIYVIESYAHDLKLLAVEMGIDILKTLMFRIELAARREDVNEALILYNELVNLLKDESLENNNFK</sequence>
<feature type="modified residue" description="4-aspartylphosphate" evidence="15">
    <location>
        <position position="724"/>
    </location>
</feature>
<dbReference type="PROSITE" id="PS50109">
    <property type="entry name" value="HIS_KIN"/>
    <property type="match status" value="1"/>
</dbReference>
<gene>
    <name evidence="20" type="ORF">Bccel_2559</name>
</gene>
<dbReference type="eggNOG" id="COG5002">
    <property type="taxonomic scope" value="Bacteria"/>
</dbReference>
<dbReference type="GO" id="GO:0000155">
    <property type="term" value="F:phosphorelay sensor kinase activity"/>
    <property type="evidence" value="ECO:0007669"/>
    <property type="project" value="InterPro"/>
</dbReference>
<dbReference type="InterPro" id="IPR000014">
    <property type="entry name" value="PAS"/>
</dbReference>
<keyword evidence="10" id="KW-0902">Two-component regulatory system</keyword>
<reference evidence="21" key="1">
    <citation type="submission" date="2015-07" db="EMBL/GenBank/DDBJ databases">
        <title>Near-Complete Genome Sequence of the Cellulolytic Bacterium Bacteroides (Pseudobacteroides) cellulosolvens ATCC 35603.</title>
        <authorList>
            <person name="Dassa B."/>
            <person name="Utturkar S.M."/>
            <person name="Klingeman D.M."/>
            <person name="Hurt R.A."/>
            <person name="Keller M."/>
            <person name="Xu J."/>
            <person name="Reddy Y.H.K."/>
            <person name="Borovok I."/>
            <person name="Grinberg I.R."/>
            <person name="Lamed R."/>
            <person name="Zhivin O."/>
            <person name="Bayer E.A."/>
            <person name="Brown S.D."/>
        </authorList>
    </citation>
    <scope>NUCLEOTIDE SEQUENCE [LARGE SCALE GENOMIC DNA]</scope>
    <source>
        <strain evidence="21">DSM 2933</strain>
    </source>
</reference>
<dbReference type="SUPFAM" id="SSF55785">
    <property type="entry name" value="PYP-like sensor domain (PAS domain)"/>
    <property type="match status" value="3"/>
</dbReference>
<dbReference type="SMART" id="SM00387">
    <property type="entry name" value="HATPase_c"/>
    <property type="match status" value="1"/>
</dbReference>
<dbReference type="InterPro" id="IPR036890">
    <property type="entry name" value="HATPase_C_sf"/>
</dbReference>
<dbReference type="CDD" id="cd00082">
    <property type="entry name" value="HisKA"/>
    <property type="match status" value="1"/>
</dbReference>
<dbReference type="AlphaFoldDB" id="A0A0L6JNB7"/>
<dbReference type="CDD" id="cd17546">
    <property type="entry name" value="REC_hyHK_CKI1_RcsC-like"/>
    <property type="match status" value="1"/>
</dbReference>
<dbReference type="InterPro" id="IPR000700">
    <property type="entry name" value="PAS-assoc_C"/>
</dbReference>
<comment type="catalytic activity">
    <reaction evidence="1">
        <text>ATP + protein L-histidine = ADP + protein N-phospho-L-histidine.</text>
        <dbReference type="EC" id="2.7.13.3"/>
    </reaction>
</comment>
<dbReference type="RefSeq" id="WP_050753408.1">
    <property type="nucleotide sequence ID" value="NZ_JQKC01000019.1"/>
</dbReference>
<comment type="caution">
    <text evidence="20">The sequence shown here is derived from an EMBL/GenBank/DDBJ whole genome shotgun (WGS) entry which is preliminary data.</text>
</comment>
<evidence type="ECO:0000256" key="12">
    <source>
        <dbReference type="ARBA" id="ARBA00064003"/>
    </source>
</evidence>
<feature type="domain" description="Histidine kinase" evidence="16">
    <location>
        <begin position="432"/>
        <end position="653"/>
    </location>
</feature>
<keyword evidence="9" id="KW-0067">ATP-binding</keyword>
<dbReference type="PANTHER" id="PTHR45339:SF5">
    <property type="entry name" value="HISTIDINE KINASE"/>
    <property type="match status" value="1"/>
</dbReference>
<dbReference type="EMBL" id="LGTC01000001">
    <property type="protein sequence ID" value="KNY27288.1"/>
    <property type="molecule type" value="Genomic_DNA"/>
</dbReference>
<dbReference type="InterPro" id="IPR001789">
    <property type="entry name" value="Sig_transdc_resp-reg_receiver"/>
</dbReference>
<dbReference type="SMART" id="SM00091">
    <property type="entry name" value="PAS"/>
    <property type="match status" value="3"/>
</dbReference>
<evidence type="ECO:0000256" key="1">
    <source>
        <dbReference type="ARBA" id="ARBA00000085"/>
    </source>
</evidence>
<feature type="domain" description="PAS" evidence="18">
    <location>
        <begin position="13"/>
        <end position="86"/>
    </location>
</feature>
<dbReference type="InterPro" id="IPR011006">
    <property type="entry name" value="CheY-like_superfamily"/>
</dbReference>
<evidence type="ECO:0000256" key="5">
    <source>
        <dbReference type="ARBA" id="ARBA00022553"/>
    </source>
</evidence>
<evidence type="ECO:0000259" key="17">
    <source>
        <dbReference type="PROSITE" id="PS50110"/>
    </source>
</evidence>
<dbReference type="EC" id="2.7.13.3" evidence="3"/>
<dbReference type="InterPro" id="IPR013767">
    <property type="entry name" value="PAS_fold"/>
</dbReference>
<dbReference type="OrthoDB" id="9809348at2"/>
<evidence type="ECO:0000256" key="14">
    <source>
        <dbReference type="ARBA" id="ARBA00074306"/>
    </source>
</evidence>
<dbReference type="GO" id="GO:0005886">
    <property type="term" value="C:plasma membrane"/>
    <property type="evidence" value="ECO:0007669"/>
    <property type="project" value="UniProtKB-SubCell"/>
</dbReference>
<dbReference type="PANTHER" id="PTHR45339">
    <property type="entry name" value="HYBRID SIGNAL TRANSDUCTION HISTIDINE KINASE J"/>
    <property type="match status" value="1"/>
</dbReference>
<dbReference type="GO" id="GO:0006355">
    <property type="term" value="P:regulation of DNA-templated transcription"/>
    <property type="evidence" value="ECO:0007669"/>
    <property type="project" value="InterPro"/>
</dbReference>
<keyword evidence="6" id="KW-0808">Transferase</keyword>
<dbReference type="PROSITE" id="PS50110">
    <property type="entry name" value="RESPONSE_REGULATORY"/>
    <property type="match status" value="1"/>
</dbReference>
<dbReference type="SMART" id="SM00448">
    <property type="entry name" value="REC"/>
    <property type="match status" value="1"/>
</dbReference>
<evidence type="ECO:0000256" key="4">
    <source>
        <dbReference type="ARBA" id="ARBA00018672"/>
    </source>
</evidence>
<dbReference type="GO" id="GO:0005524">
    <property type="term" value="F:ATP binding"/>
    <property type="evidence" value="ECO:0007669"/>
    <property type="project" value="UniProtKB-KW"/>
</dbReference>
<keyword evidence="7" id="KW-0547">Nucleotide-binding</keyword>
<accession>A0A0L6JNB7</accession>
<keyword evidence="8 20" id="KW-0418">Kinase</keyword>
<dbReference type="SUPFAM" id="SSF55874">
    <property type="entry name" value="ATPase domain of HSP90 chaperone/DNA topoisomerase II/histidine kinase"/>
    <property type="match status" value="1"/>
</dbReference>
<dbReference type="PRINTS" id="PR00344">
    <property type="entry name" value="BCTRLSENSOR"/>
</dbReference>
<dbReference type="SMART" id="SM00388">
    <property type="entry name" value="HisKA"/>
    <property type="match status" value="1"/>
</dbReference>
<evidence type="ECO:0000256" key="15">
    <source>
        <dbReference type="PROSITE-ProRule" id="PRU00169"/>
    </source>
</evidence>
<evidence type="ECO:0000259" key="16">
    <source>
        <dbReference type="PROSITE" id="PS50109"/>
    </source>
</evidence>
<dbReference type="Gene3D" id="1.10.287.130">
    <property type="match status" value="1"/>
</dbReference>
<name>A0A0L6JNB7_9FIRM</name>
<dbReference type="Pfam" id="PF00989">
    <property type="entry name" value="PAS"/>
    <property type="match status" value="1"/>
</dbReference>
<evidence type="ECO:0000259" key="19">
    <source>
        <dbReference type="PROSITE" id="PS50113"/>
    </source>
</evidence>
<organism evidence="20 21">
    <name type="scientific">Pseudobacteroides cellulosolvens ATCC 35603 = DSM 2933</name>
    <dbReference type="NCBI Taxonomy" id="398512"/>
    <lineage>
        <taxon>Bacteria</taxon>
        <taxon>Bacillati</taxon>
        <taxon>Bacillota</taxon>
        <taxon>Clostridia</taxon>
        <taxon>Eubacteriales</taxon>
        <taxon>Oscillospiraceae</taxon>
        <taxon>Pseudobacteroides</taxon>
    </lineage>
</organism>